<evidence type="ECO:0000313" key="2">
    <source>
        <dbReference type="Proteomes" id="UP001443914"/>
    </source>
</evidence>
<protein>
    <submittedName>
        <fullName evidence="1">Uncharacterized protein</fullName>
    </submittedName>
</protein>
<accession>A0AAW1LJS1</accession>
<evidence type="ECO:0000313" key="1">
    <source>
        <dbReference type="EMBL" id="KAK9734017.1"/>
    </source>
</evidence>
<reference evidence="1" key="1">
    <citation type="submission" date="2024-03" db="EMBL/GenBank/DDBJ databases">
        <title>WGS assembly of Saponaria officinalis var. Norfolk2.</title>
        <authorList>
            <person name="Jenkins J."/>
            <person name="Shu S."/>
            <person name="Grimwood J."/>
            <person name="Barry K."/>
            <person name="Goodstein D."/>
            <person name="Schmutz J."/>
            <person name="Leebens-Mack J."/>
            <person name="Osbourn A."/>
        </authorList>
    </citation>
    <scope>NUCLEOTIDE SEQUENCE [LARGE SCALE GENOMIC DNA]</scope>
    <source>
        <strain evidence="1">JIC</strain>
    </source>
</reference>
<proteinExistence type="predicted"/>
<comment type="caution">
    <text evidence="1">The sequence shown here is derived from an EMBL/GenBank/DDBJ whole genome shotgun (WGS) entry which is preliminary data.</text>
</comment>
<name>A0AAW1LJS1_SAPOF</name>
<sequence length="134" mass="15359">MHYPTTQKMSSTNKINDLCPIVTSNNLDLRIKLSISIGNEVHNGIMNLSFIFQECGPSYSSTIIQDSAKISTTSQGFNLVRTPNIHMYQFKRFSCNGTAEGKRKLMMLSQNTNFTFQNNILRYRNRNISYVSEF</sequence>
<keyword evidence="2" id="KW-1185">Reference proteome</keyword>
<dbReference type="EMBL" id="JBDFQZ010000004">
    <property type="protein sequence ID" value="KAK9734017.1"/>
    <property type="molecule type" value="Genomic_DNA"/>
</dbReference>
<dbReference type="AlphaFoldDB" id="A0AAW1LJS1"/>
<organism evidence="1 2">
    <name type="scientific">Saponaria officinalis</name>
    <name type="common">Common soapwort</name>
    <name type="synonym">Lychnis saponaria</name>
    <dbReference type="NCBI Taxonomy" id="3572"/>
    <lineage>
        <taxon>Eukaryota</taxon>
        <taxon>Viridiplantae</taxon>
        <taxon>Streptophyta</taxon>
        <taxon>Embryophyta</taxon>
        <taxon>Tracheophyta</taxon>
        <taxon>Spermatophyta</taxon>
        <taxon>Magnoliopsida</taxon>
        <taxon>eudicotyledons</taxon>
        <taxon>Gunneridae</taxon>
        <taxon>Pentapetalae</taxon>
        <taxon>Caryophyllales</taxon>
        <taxon>Caryophyllaceae</taxon>
        <taxon>Caryophylleae</taxon>
        <taxon>Saponaria</taxon>
    </lineage>
</organism>
<dbReference type="Proteomes" id="UP001443914">
    <property type="component" value="Unassembled WGS sequence"/>
</dbReference>
<gene>
    <name evidence="1" type="ORF">RND81_04G108800</name>
</gene>